<dbReference type="RefSeq" id="WP_205017892.1">
    <property type="nucleotide sequence ID" value="NZ_JAFBEI010000053.1"/>
</dbReference>
<proteinExistence type="predicted"/>
<evidence type="ECO:0008006" key="4">
    <source>
        <dbReference type="Google" id="ProtNLM"/>
    </source>
</evidence>
<sequence>MKKVNIVNEKITATFVLIGLLATLVLSNLFLNTMPQVNLLAAYPSIPSWVISYVSGIIGVASAIATITTLLATAGLGAIASVAIAYIRRYGVRAGLSL</sequence>
<protein>
    <recommendedName>
        <fullName evidence="4">Circular bacteriocin, circularin A/uberolysin family</fullName>
    </recommendedName>
</protein>
<keyword evidence="1" id="KW-1133">Transmembrane helix</keyword>
<reference evidence="2 3" key="1">
    <citation type="submission" date="2021-01" db="EMBL/GenBank/DDBJ databases">
        <title>Genomic Encyclopedia of Type Strains, Phase IV (KMG-IV): sequencing the most valuable type-strain genomes for metagenomic binning, comparative biology and taxonomic classification.</title>
        <authorList>
            <person name="Goeker M."/>
        </authorList>
    </citation>
    <scope>NUCLEOTIDE SEQUENCE [LARGE SCALE GENOMIC DNA]</scope>
    <source>
        <strain evidence="2 3">DSM 27513</strain>
    </source>
</reference>
<comment type="caution">
    <text evidence="2">The sequence shown here is derived from an EMBL/GenBank/DDBJ whole genome shotgun (WGS) entry which is preliminary data.</text>
</comment>
<feature type="transmembrane region" description="Helical" evidence="1">
    <location>
        <begin position="51"/>
        <end position="84"/>
    </location>
</feature>
<dbReference type="Proteomes" id="UP000809081">
    <property type="component" value="Unassembled WGS sequence"/>
</dbReference>
<evidence type="ECO:0000313" key="2">
    <source>
        <dbReference type="EMBL" id="MBM7637039.1"/>
    </source>
</evidence>
<evidence type="ECO:0000313" key="3">
    <source>
        <dbReference type="Proteomes" id="UP000809081"/>
    </source>
</evidence>
<dbReference type="EMBL" id="JAFBEI010000053">
    <property type="protein sequence ID" value="MBM7637039.1"/>
    <property type="molecule type" value="Genomic_DNA"/>
</dbReference>
<gene>
    <name evidence="2" type="ORF">JOC31_001869</name>
</gene>
<evidence type="ECO:0000256" key="1">
    <source>
        <dbReference type="SAM" id="Phobius"/>
    </source>
</evidence>
<keyword evidence="1" id="KW-0812">Transmembrane</keyword>
<feature type="transmembrane region" description="Helical" evidence="1">
    <location>
        <begin position="12"/>
        <end position="31"/>
    </location>
</feature>
<keyword evidence="1" id="KW-0472">Membrane</keyword>
<organism evidence="2 3">
    <name type="scientific">Streptococcus saliviloxodontae</name>
    <dbReference type="NCBI Taxonomy" id="1349416"/>
    <lineage>
        <taxon>Bacteria</taxon>
        <taxon>Bacillati</taxon>
        <taxon>Bacillota</taxon>
        <taxon>Bacilli</taxon>
        <taxon>Lactobacillales</taxon>
        <taxon>Streptococcaceae</taxon>
        <taxon>Streptococcus</taxon>
    </lineage>
</organism>
<accession>A0ABS2PNM9</accession>
<keyword evidence="3" id="KW-1185">Reference proteome</keyword>
<name>A0ABS2PNM9_9STRE</name>